<dbReference type="SUPFAM" id="SSF101941">
    <property type="entry name" value="NAC domain"/>
    <property type="match status" value="1"/>
</dbReference>
<dbReference type="GeneID" id="101501775"/>
<dbReference type="GO" id="GO:0003677">
    <property type="term" value="F:DNA binding"/>
    <property type="evidence" value="ECO:0007669"/>
    <property type="project" value="UniProtKB-KW"/>
</dbReference>
<evidence type="ECO:0000256" key="4">
    <source>
        <dbReference type="ARBA" id="ARBA00023242"/>
    </source>
</evidence>
<evidence type="ECO:0000256" key="1">
    <source>
        <dbReference type="ARBA" id="ARBA00023015"/>
    </source>
</evidence>
<dbReference type="PaxDb" id="3827-XP_004514442.1"/>
<evidence type="ECO:0000256" key="3">
    <source>
        <dbReference type="ARBA" id="ARBA00023163"/>
    </source>
</evidence>
<evidence type="ECO:0000256" key="2">
    <source>
        <dbReference type="ARBA" id="ARBA00023125"/>
    </source>
</evidence>
<keyword evidence="7" id="KW-1185">Reference proteome</keyword>
<keyword evidence="2" id="KW-0238">DNA-binding</keyword>
<dbReference type="Gene3D" id="2.170.150.80">
    <property type="entry name" value="NAC domain"/>
    <property type="match status" value="1"/>
</dbReference>
<evidence type="ECO:0000256" key="5">
    <source>
        <dbReference type="SAM" id="MobiDB-lite"/>
    </source>
</evidence>
<gene>
    <name evidence="8" type="primary">LOC101501775</name>
</gene>
<feature type="compositionally biased region" description="Pro residues" evidence="5">
    <location>
        <begin position="210"/>
        <end position="229"/>
    </location>
</feature>
<proteinExistence type="predicted"/>
<dbReference type="eggNOG" id="ENOG502RZK3">
    <property type="taxonomic scope" value="Eukaryota"/>
</dbReference>
<accession>A0A1S2Z1L1</accession>
<dbReference type="PANTHER" id="PTHR31719:SF179">
    <property type="entry name" value="OS08G0148400 PROTEIN"/>
    <property type="match status" value="1"/>
</dbReference>
<reference evidence="8" key="1">
    <citation type="submission" date="2025-08" db="UniProtKB">
        <authorList>
            <consortium name="RefSeq"/>
        </authorList>
    </citation>
    <scope>IDENTIFICATION</scope>
    <source>
        <tissue evidence="8">Etiolated seedlings</tissue>
    </source>
</reference>
<dbReference type="STRING" id="3827.A0A1S2Z1L1"/>
<dbReference type="InterPro" id="IPR036093">
    <property type="entry name" value="NAC_dom_sf"/>
</dbReference>
<dbReference type="PROSITE" id="PS51005">
    <property type="entry name" value="NAC"/>
    <property type="match status" value="1"/>
</dbReference>
<dbReference type="Proteomes" id="UP000087171">
    <property type="component" value="Unplaced"/>
</dbReference>
<protein>
    <submittedName>
        <fullName evidence="8">NAC domain-containing protein 41-like</fullName>
    </submittedName>
</protein>
<dbReference type="PANTHER" id="PTHR31719">
    <property type="entry name" value="NAC TRANSCRIPTION FACTOR 56"/>
    <property type="match status" value="1"/>
</dbReference>
<organism evidence="7 8">
    <name type="scientific">Cicer arietinum</name>
    <name type="common">Chickpea</name>
    <name type="synonym">Garbanzo</name>
    <dbReference type="NCBI Taxonomy" id="3827"/>
    <lineage>
        <taxon>Eukaryota</taxon>
        <taxon>Viridiplantae</taxon>
        <taxon>Streptophyta</taxon>
        <taxon>Embryophyta</taxon>
        <taxon>Tracheophyta</taxon>
        <taxon>Spermatophyta</taxon>
        <taxon>Magnoliopsida</taxon>
        <taxon>eudicotyledons</taxon>
        <taxon>Gunneridae</taxon>
        <taxon>Pentapetalae</taxon>
        <taxon>rosids</taxon>
        <taxon>fabids</taxon>
        <taxon>Fabales</taxon>
        <taxon>Fabaceae</taxon>
        <taxon>Papilionoideae</taxon>
        <taxon>50 kb inversion clade</taxon>
        <taxon>NPAAA clade</taxon>
        <taxon>Hologalegina</taxon>
        <taxon>IRL clade</taxon>
        <taxon>Cicereae</taxon>
        <taxon>Cicer</taxon>
    </lineage>
</organism>
<dbReference type="Pfam" id="PF02365">
    <property type="entry name" value="NAM"/>
    <property type="match status" value="1"/>
</dbReference>
<keyword evidence="3" id="KW-0804">Transcription</keyword>
<dbReference type="KEGG" id="cam:101501775"/>
<dbReference type="InterPro" id="IPR003441">
    <property type="entry name" value="NAC-dom"/>
</dbReference>
<dbReference type="GO" id="GO:0006355">
    <property type="term" value="P:regulation of DNA-templated transcription"/>
    <property type="evidence" value="ECO:0007669"/>
    <property type="project" value="InterPro"/>
</dbReference>
<name>A0A1S2Z1L1_CICAR</name>
<evidence type="ECO:0000259" key="6">
    <source>
        <dbReference type="PROSITE" id="PS51005"/>
    </source>
</evidence>
<feature type="region of interest" description="Disordered" evidence="5">
    <location>
        <begin position="171"/>
        <end position="235"/>
    </location>
</feature>
<dbReference type="AlphaFoldDB" id="A0A1S2Z1L1"/>
<dbReference type="RefSeq" id="XP_004513361.2">
    <property type="nucleotide sequence ID" value="XM_004513304.2"/>
</dbReference>
<sequence>MLNKVLQLLPPGYKFLPTDVELIKYYLQPKIANHHIIAGPIYDVDVYQNSPNNLYAMYKREGEQHTYFFTKRNRKYPKGERPDRGVRGFGFWKATGIDHPINDNGTIIGFKKTLVFYRGNPKGGDKTNWIMQEYTINIENIESTSTTPTSQLNNWVICKIYEHKRGDAIGNAKKRKHENENLEGENMEEVIPTPNLSPSTPLTPTATSPPLSPSTPPTPTATSPPPPLLPEMSSDDIDMANFQNCDYDISSILNFDQNLENEMFDIDQLLDS</sequence>
<feature type="compositionally biased region" description="Low complexity" evidence="5">
    <location>
        <begin position="192"/>
        <end position="209"/>
    </location>
</feature>
<evidence type="ECO:0000313" key="8">
    <source>
        <dbReference type="RefSeq" id="XP_004513361.2"/>
    </source>
</evidence>
<feature type="domain" description="NAC" evidence="6">
    <location>
        <begin position="9"/>
        <end position="163"/>
    </location>
</feature>
<evidence type="ECO:0000313" key="7">
    <source>
        <dbReference type="Proteomes" id="UP000087171"/>
    </source>
</evidence>
<dbReference type="OrthoDB" id="1426532at2759"/>
<keyword evidence="4" id="KW-0539">Nucleus</keyword>
<keyword evidence="1" id="KW-0805">Transcription regulation</keyword>